<name>A0A139BVQ7_9PROT</name>
<evidence type="ECO:0000313" key="3">
    <source>
        <dbReference type="Proteomes" id="UP000070578"/>
    </source>
</evidence>
<sequence>MKIRFMLQHAAASLFLAALSGLVYADDTTAKKDLPTSAASFYTNNFQSLKNQTFETRPANSPANSKGYLIAANDGASVPGGAGDTSFTPAPEFQPPWMSGRKAHEYLGLGTIALAGLTALAAPGGDGCEQNCPPVSQQPPRQTSGTTHTRLARATGAMAIATVITGLLYHWDDFHLGDGFADPDNQHVALAGTGALLMLYAIDKSAHSSVPTSHAGIAELGAAAMVVAVKLTW</sequence>
<reference evidence="2 3" key="2">
    <citation type="submission" date="2016-03" db="EMBL/GenBank/DDBJ databases">
        <title>New uncultured bacterium of the family Gallionellaceae from acid mine drainage: description and reconstruction of genome based on metagenomic analysis of microbial community.</title>
        <authorList>
            <person name="Kadnikov V."/>
            <person name="Ivasenko D."/>
            <person name="Beletsky A."/>
            <person name="Mardanov A."/>
            <person name="Danilova E."/>
            <person name="Pimenov N."/>
            <person name="Karnachuk O."/>
            <person name="Ravin N."/>
        </authorList>
    </citation>
    <scope>NUCLEOTIDE SEQUENCE [LARGE SCALE GENOMIC DNA]</scope>
    <source>
        <strain evidence="2">ShG14-8</strain>
    </source>
</reference>
<evidence type="ECO:0000313" key="2">
    <source>
        <dbReference type="EMBL" id="KXS32938.1"/>
    </source>
</evidence>
<dbReference type="PATRIC" id="fig|1796491.3.peg.1038"/>
<dbReference type="Proteomes" id="UP000070578">
    <property type="component" value="Unassembled WGS sequence"/>
</dbReference>
<reference evidence="2 3" key="1">
    <citation type="submission" date="2016-02" db="EMBL/GenBank/DDBJ databases">
        <authorList>
            <person name="Wen L."/>
            <person name="He K."/>
            <person name="Yang H."/>
        </authorList>
    </citation>
    <scope>NUCLEOTIDE SEQUENCE [LARGE SCALE GENOMIC DNA]</scope>
    <source>
        <strain evidence="2">ShG14-8</strain>
    </source>
</reference>
<dbReference type="EMBL" id="LSLI01000015">
    <property type="protein sequence ID" value="KXS32938.1"/>
    <property type="molecule type" value="Genomic_DNA"/>
</dbReference>
<feature type="signal peptide" evidence="1">
    <location>
        <begin position="1"/>
        <end position="25"/>
    </location>
</feature>
<feature type="chain" id="PRO_5007484000" evidence="1">
    <location>
        <begin position="26"/>
        <end position="233"/>
    </location>
</feature>
<proteinExistence type="predicted"/>
<keyword evidence="1" id="KW-0732">Signal</keyword>
<gene>
    <name evidence="2" type="ORF">AWT59_0947</name>
</gene>
<dbReference type="Gene3D" id="1.20.120.1770">
    <property type="match status" value="1"/>
</dbReference>
<comment type="caution">
    <text evidence="2">The sequence shown here is derived from an EMBL/GenBank/DDBJ whole genome shotgun (WGS) entry which is preliminary data.</text>
</comment>
<accession>A0A139BVQ7</accession>
<organism evidence="2 3">
    <name type="scientific">Candidatus Gallionella acididurans</name>
    <dbReference type="NCBI Taxonomy" id="1796491"/>
    <lineage>
        <taxon>Bacteria</taxon>
        <taxon>Pseudomonadati</taxon>
        <taxon>Pseudomonadota</taxon>
        <taxon>Betaproteobacteria</taxon>
        <taxon>Nitrosomonadales</taxon>
        <taxon>Gallionellaceae</taxon>
        <taxon>Gallionella</taxon>
    </lineage>
</organism>
<protein>
    <submittedName>
        <fullName evidence="2">Uncharacterized protein</fullName>
    </submittedName>
</protein>
<evidence type="ECO:0000256" key="1">
    <source>
        <dbReference type="SAM" id="SignalP"/>
    </source>
</evidence>
<dbReference type="AlphaFoldDB" id="A0A139BVQ7"/>